<dbReference type="SUPFAM" id="SSF48726">
    <property type="entry name" value="Immunoglobulin"/>
    <property type="match status" value="2"/>
</dbReference>
<comment type="subcellular location">
    <subcellularLocation>
        <location evidence="1">Cytoplasm</location>
    </subcellularLocation>
</comment>
<dbReference type="InterPro" id="IPR052385">
    <property type="entry name" value="Obscurin/Obscurin-like_Reg"/>
</dbReference>
<protein>
    <recommendedName>
        <fullName evidence="6">Ig-like domain-containing protein</fullName>
    </recommendedName>
</protein>
<feature type="domain" description="Ig-like" evidence="6">
    <location>
        <begin position="1"/>
        <end position="74"/>
    </location>
</feature>
<dbReference type="EMBL" id="CAJPWZ010001497">
    <property type="protein sequence ID" value="CAG2216938.1"/>
    <property type="molecule type" value="Genomic_DNA"/>
</dbReference>
<organism evidence="7 8">
    <name type="scientific">Mytilus edulis</name>
    <name type="common">Blue mussel</name>
    <dbReference type="NCBI Taxonomy" id="6550"/>
    <lineage>
        <taxon>Eukaryota</taxon>
        <taxon>Metazoa</taxon>
        <taxon>Spiralia</taxon>
        <taxon>Lophotrochozoa</taxon>
        <taxon>Mollusca</taxon>
        <taxon>Bivalvia</taxon>
        <taxon>Autobranchia</taxon>
        <taxon>Pteriomorphia</taxon>
        <taxon>Mytilida</taxon>
        <taxon>Mytiloidea</taxon>
        <taxon>Mytilidae</taxon>
        <taxon>Mytilinae</taxon>
        <taxon>Mytilus</taxon>
    </lineage>
</organism>
<evidence type="ECO:0000313" key="7">
    <source>
        <dbReference type="EMBL" id="CAG2216938.1"/>
    </source>
</evidence>
<proteinExistence type="predicted"/>
<dbReference type="AlphaFoldDB" id="A0A8S3SCK6"/>
<feature type="region of interest" description="Disordered" evidence="5">
    <location>
        <begin position="373"/>
        <end position="411"/>
    </location>
</feature>
<dbReference type="Gene3D" id="2.60.40.10">
    <property type="entry name" value="Immunoglobulins"/>
    <property type="match status" value="2"/>
</dbReference>
<evidence type="ECO:0000256" key="3">
    <source>
        <dbReference type="ARBA" id="ARBA00022553"/>
    </source>
</evidence>
<accession>A0A8S3SCK6</accession>
<dbReference type="Proteomes" id="UP000683360">
    <property type="component" value="Unassembled WGS sequence"/>
</dbReference>
<evidence type="ECO:0000256" key="1">
    <source>
        <dbReference type="ARBA" id="ARBA00004496"/>
    </source>
</evidence>
<evidence type="ECO:0000256" key="4">
    <source>
        <dbReference type="ARBA" id="ARBA00023157"/>
    </source>
</evidence>
<dbReference type="PROSITE" id="PS50835">
    <property type="entry name" value="IG_LIKE"/>
    <property type="match status" value="1"/>
</dbReference>
<dbReference type="PANTHER" id="PTHR35971:SF5">
    <property type="entry name" value="OBSCURIN LIKE CYTOSKELETAL ADAPTOR 1"/>
    <property type="match status" value="1"/>
</dbReference>
<keyword evidence="2" id="KW-0963">Cytoplasm</keyword>
<evidence type="ECO:0000256" key="5">
    <source>
        <dbReference type="SAM" id="MobiDB-lite"/>
    </source>
</evidence>
<feature type="compositionally biased region" description="Acidic residues" evidence="5">
    <location>
        <begin position="284"/>
        <end position="299"/>
    </location>
</feature>
<feature type="compositionally biased region" description="Acidic residues" evidence="5">
    <location>
        <begin position="307"/>
        <end position="320"/>
    </location>
</feature>
<sequence>MEGEDAILKCVVRSGSSSVKWWKDGIEISQNESHIMSNVTSEEKIKLQLTLKNAKRSDSGDYIVVVGKFSRKLHLIIKSYFLDGTADTQHVECREGNDALFACTVCFDSPSIMLIKDDIDITGNDNCKIRNEGSRYEIKLTNTKASDKGGIFPAKIPSIVEKYEYMKAIQYGKEVRQYVRIQVIGKDRVGKSSLVRRLLGQNINDVKSTDGIEINRSCKIRTSDGKWTVGEDYNDNEEQKEDNRESDDGESDSTESYDLNEEVGDENYNDNEEQQEDNRKSEDGESDSTESYDLNEEVGDESKYFIDDEDTDVTDDEEASSENDFLMMRTIAIRCNTNIMYKIELNAYASAKLSNVETEIEKIKMRIHQAVSMNQESKEPISEDRHPSEGHVYETEKTPYIQKRSPSEDGF</sequence>
<dbReference type="InterPro" id="IPR013098">
    <property type="entry name" value="Ig_I-set"/>
</dbReference>
<dbReference type="InterPro" id="IPR027417">
    <property type="entry name" value="P-loop_NTPase"/>
</dbReference>
<dbReference type="InterPro" id="IPR007110">
    <property type="entry name" value="Ig-like_dom"/>
</dbReference>
<evidence type="ECO:0000259" key="6">
    <source>
        <dbReference type="PROSITE" id="PS50835"/>
    </source>
</evidence>
<feature type="region of interest" description="Disordered" evidence="5">
    <location>
        <begin position="226"/>
        <end position="320"/>
    </location>
</feature>
<dbReference type="SUPFAM" id="SSF52540">
    <property type="entry name" value="P-loop containing nucleoside triphosphate hydrolases"/>
    <property type="match status" value="1"/>
</dbReference>
<dbReference type="CDD" id="cd00096">
    <property type="entry name" value="Ig"/>
    <property type="match status" value="1"/>
</dbReference>
<gene>
    <name evidence="7" type="ORF">MEDL_30651</name>
</gene>
<comment type="caution">
    <text evidence="7">The sequence shown here is derived from an EMBL/GenBank/DDBJ whole genome shotgun (WGS) entry which is preliminary data.</text>
</comment>
<dbReference type="InterPro" id="IPR036179">
    <property type="entry name" value="Ig-like_dom_sf"/>
</dbReference>
<dbReference type="InterPro" id="IPR013783">
    <property type="entry name" value="Ig-like_fold"/>
</dbReference>
<evidence type="ECO:0000256" key="2">
    <source>
        <dbReference type="ARBA" id="ARBA00022490"/>
    </source>
</evidence>
<dbReference type="Pfam" id="PF07679">
    <property type="entry name" value="I-set"/>
    <property type="match status" value="1"/>
</dbReference>
<feature type="compositionally biased region" description="Basic and acidic residues" evidence="5">
    <location>
        <begin position="376"/>
        <end position="397"/>
    </location>
</feature>
<dbReference type="GO" id="GO:0005737">
    <property type="term" value="C:cytoplasm"/>
    <property type="evidence" value="ECO:0007669"/>
    <property type="project" value="UniProtKB-SubCell"/>
</dbReference>
<dbReference type="Gene3D" id="3.40.50.300">
    <property type="entry name" value="P-loop containing nucleotide triphosphate hydrolases"/>
    <property type="match status" value="1"/>
</dbReference>
<evidence type="ECO:0000313" key="8">
    <source>
        <dbReference type="Proteomes" id="UP000683360"/>
    </source>
</evidence>
<feature type="compositionally biased region" description="Acidic residues" evidence="5">
    <location>
        <begin position="232"/>
        <end position="275"/>
    </location>
</feature>
<reference evidence="7" key="1">
    <citation type="submission" date="2021-03" db="EMBL/GenBank/DDBJ databases">
        <authorList>
            <person name="Bekaert M."/>
        </authorList>
    </citation>
    <scope>NUCLEOTIDE SEQUENCE</scope>
</reference>
<keyword evidence="4" id="KW-1015">Disulfide bond</keyword>
<dbReference type="OrthoDB" id="6125710at2759"/>
<name>A0A8S3SCK6_MYTED</name>
<dbReference type="PANTHER" id="PTHR35971">
    <property type="entry name" value="SI:DKEY-31G6.6"/>
    <property type="match status" value="1"/>
</dbReference>
<keyword evidence="3" id="KW-0597">Phosphoprotein</keyword>
<keyword evidence="8" id="KW-1185">Reference proteome</keyword>